<dbReference type="Pfam" id="PF07715">
    <property type="entry name" value="Plug"/>
    <property type="match status" value="1"/>
</dbReference>
<keyword evidence="5 7" id="KW-0472">Membrane</keyword>
<evidence type="ECO:0000256" key="1">
    <source>
        <dbReference type="ARBA" id="ARBA00004571"/>
    </source>
</evidence>
<dbReference type="InterPro" id="IPR039426">
    <property type="entry name" value="TonB-dep_rcpt-like"/>
</dbReference>
<comment type="caution">
    <text evidence="9">The sequence shown here is derived from an EMBL/GenBank/DDBJ whole genome shotgun (WGS) entry which is preliminary data.</text>
</comment>
<evidence type="ECO:0000256" key="4">
    <source>
        <dbReference type="ARBA" id="ARBA00022692"/>
    </source>
</evidence>
<dbReference type="Gene3D" id="2.40.170.20">
    <property type="entry name" value="TonB-dependent receptor, beta-barrel domain"/>
    <property type="match status" value="1"/>
</dbReference>
<keyword evidence="4 7" id="KW-0812">Transmembrane</keyword>
<dbReference type="SUPFAM" id="SSF49464">
    <property type="entry name" value="Carboxypeptidase regulatory domain-like"/>
    <property type="match status" value="1"/>
</dbReference>
<evidence type="ECO:0000313" key="9">
    <source>
        <dbReference type="EMBL" id="MFD1631428.1"/>
    </source>
</evidence>
<keyword evidence="10" id="KW-1185">Reference proteome</keyword>
<keyword evidence="2 7" id="KW-0813">Transport</keyword>
<dbReference type="InterPro" id="IPR023997">
    <property type="entry name" value="TonB-dep_OMP_SusC/RagA_CS"/>
</dbReference>
<name>A0ABW4IHA3_9SPHI</name>
<reference evidence="10" key="1">
    <citation type="journal article" date="2019" name="Int. J. Syst. Evol. Microbiol.">
        <title>The Global Catalogue of Microorganisms (GCM) 10K type strain sequencing project: providing services to taxonomists for standard genome sequencing and annotation.</title>
        <authorList>
            <consortium name="The Broad Institute Genomics Platform"/>
            <consortium name="The Broad Institute Genome Sequencing Center for Infectious Disease"/>
            <person name="Wu L."/>
            <person name="Ma J."/>
        </authorList>
    </citation>
    <scope>NUCLEOTIDE SEQUENCE [LARGE SCALE GENOMIC DNA]</scope>
    <source>
        <strain evidence="10">CCUG 53762</strain>
    </source>
</reference>
<dbReference type="Proteomes" id="UP001597118">
    <property type="component" value="Unassembled WGS sequence"/>
</dbReference>
<dbReference type="Gene3D" id="2.60.40.1120">
    <property type="entry name" value="Carboxypeptidase-like, regulatory domain"/>
    <property type="match status" value="1"/>
</dbReference>
<evidence type="ECO:0000256" key="2">
    <source>
        <dbReference type="ARBA" id="ARBA00022448"/>
    </source>
</evidence>
<dbReference type="EMBL" id="JBHUDG010000047">
    <property type="protein sequence ID" value="MFD1631428.1"/>
    <property type="molecule type" value="Genomic_DNA"/>
</dbReference>
<evidence type="ECO:0000256" key="3">
    <source>
        <dbReference type="ARBA" id="ARBA00022452"/>
    </source>
</evidence>
<dbReference type="RefSeq" id="WP_379663796.1">
    <property type="nucleotide sequence ID" value="NZ_JBHUDG010000047.1"/>
</dbReference>
<protein>
    <submittedName>
        <fullName evidence="9">SusC/RagA family TonB-linked outer membrane protein</fullName>
    </submittedName>
</protein>
<evidence type="ECO:0000256" key="6">
    <source>
        <dbReference type="ARBA" id="ARBA00023237"/>
    </source>
</evidence>
<dbReference type="NCBIfam" id="TIGR04057">
    <property type="entry name" value="SusC_RagA_signa"/>
    <property type="match status" value="1"/>
</dbReference>
<dbReference type="Gene3D" id="2.170.130.10">
    <property type="entry name" value="TonB-dependent receptor, plug domain"/>
    <property type="match status" value="1"/>
</dbReference>
<keyword evidence="3 7" id="KW-1134">Transmembrane beta strand</keyword>
<dbReference type="NCBIfam" id="TIGR04056">
    <property type="entry name" value="OMP_RagA_SusC"/>
    <property type="match status" value="1"/>
</dbReference>
<evidence type="ECO:0000256" key="7">
    <source>
        <dbReference type="PROSITE-ProRule" id="PRU01360"/>
    </source>
</evidence>
<dbReference type="InterPro" id="IPR037066">
    <property type="entry name" value="Plug_dom_sf"/>
</dbReference>
<accession>A0ABW4IHA3</accession>
<comment type="similarity">
    <text evidence="7">Belongs to the TonB-dependent receptor family.</text>
</comment>
<dbReference type="InterPro" id="IPR036942">
    <property type="entry name" value="Beta-barrel_TonB_sf"/>
</dbReference>
<dbReference type="InterPro" id="IPR023996">
    <property type="entry name" value="TonB-dep_OMP_SusC/RagA"/>
</dbReference>
<dbReference type="SUPFAM" id="SSF56935">
    <property type="entry name" value="Porins"/>
    <property type="match status" value="1"/>
</dbReference>
<dbReference type="PROSITE" id="PS52016">
    <property type="entry name" value="TONB_DEPENDENT_REC_3"/>
    <property type="match status" value="1"/>
</dbReference>
<proteinExistence type="inferred from homology"/>
<gene>
    <name evidence="9" type="ORF">ACFSAH_16260</name>
</gene>
<dbReference type="InterPro" id="IPR012910">
    <property type="entry name" value="Plug_dom"/>
</dbReference>
<sequence length="1038" mass="116588">MRRILLLVMFFGVSKLHGQQLRKISGKIVNSQTNEPLAGVVITLERNKVSTVSDKDGNFLVNATEDDYLITSYMGFQVSKTHVKTFNGTIKLQENIRELSQVTVIGYGTVDRKDVTGSVGEVNVADMAKAPVATFDRALAGRVAGVQVLSNEDQPGSAMNIVIRGGNSLEQSNSPLYVVDGFPMEEFSGEINPADIESISILKDASATAIYGSRGANGVVIIETKKGKVGLPQVSYRNSFGLSQVPKVLELMSPYEFVRYQVEKDPGNNEPIYFTKPNMTLEDYRSVAPIDWQDLLFKNGFMQTHNVLLSGGNPQTKYVVSGSVFDQTGVILNSGYSQYQGRIGLNQTISKKVKANLNVNYSNEKNYGQMISQQQSGSNSYSTYLMYQIWGYRPVMSSEFDLNIDLFDPEANDNRINPYVAAQNAVRQQNKSGLIVNTDLVYSISRNLELKIKGGIRTNLIENEAFYNSNTLQGHLSGNNPKGPNGLFRYIKLGSFLNENTLTYKKEINKSNQFDVLAGYTLQKDDSKTYGYNVERVPYEELGLSGMDLGSPTSVYSLISSNVLISYLGRATYRWKSRYFFTASIRADGSSKFSRENRWGYFPSGAFAWQMHKEKFLKNIAFINESKVRLSYGVTGNNRIGDFERFPSLNFPLTSYYSFDNGIPNQGLGFDNLGNSDLRWEKTAQYNIGYDVSVFKNKISISVDAYRKVTSDLLLNANIPNSTGFNSVFKNIGKIKNEGLEFSLSTKNIQKKSFMWTSDFNISFNRNKVLALNEGEDRFLTPVTWTADYNTTSLYITQIGGPASAFYGYEWDGVYQYDDFEVGTDGKYSLKPSVTTNGNPRENIQPGDIRYKDQNGDLTINDNDRIIIGRTLPIHVGGFSNNFTYKRISLNVFFQWSYGNDIFNANRIAFEGNQVNRNALNQYAVYANRWTEENQNETYFRIGGQGPNGVYSTRTIEDGSFLRLKTLQLSYSLPEAVCKRLKIKKIELNATGQNLYTWTKYSGMDPEVSVRNTARTPGFDYSAYPRSRQIVFGISISL</sequence>
<dbReference type="Pfam" id="PF13715">
    <property type="entry name" value="CarbopepD_reg_2"/>
    <property type="match status" value="1"/>
</dbReference>
<evidence type="ECO:0000259" key="8">
    <source>
        <dbReference type="Pfam" id="PF07715"/>
    </source>
</evidence>
<evidence type="ECO:0000256" key="5">
    <source>
        <dbReference type="ARBA" id="ARBA00023136"/>
    </source>
</evidence>
<keyword evidence="6 7" id="KW-0998">Cell outer membrane</keyword>
<organism evidence="9 10">
    <name type="scientific">Pseudopedobacter beijingensis</name>
    <dbReference type="NCBI Taxonomy" id="1207056"/>
    <lineage>
        <taxon>Bacteria</taxon>
        <taxon>Pseudomonadati</taxon>
        <taxon>Bacteroidota</taxon>
        <taxon>Sphingobacteriia</taxon>
        <taxon>Sphingobacteriales</taxon>
        <taxon>Sphingobacteriaceae</taxon>
        <taxon>Pseudopedobacter</taxon>
    </lineage>
</organism>
<dbReference type="InterPro" id="IPR008969">
    <property type="entry name" value="CarboxyPept-like_regulatory"/>
</dbReference>
<comment type="subcellular location">
    <subcellularLocation>
        <location evidence="1 7">Cell outer membrane</location>
        <topology evidence="1 7">Multi-pass membrane protein</topology>
    </subcellularLocation>
</comment>
<feature type="domain" description="TonB-dependent receptor plug" evidence="8">
    <location>
        <begin position="112"/>
        <end position="219"/>
    </location>
</feature>
<evidence type="ECO:0000313" key="10">
    <source>
        <dbReference type="Proteomes" id="UP001597118"/>
    </source>
</evidence>